<feature type="compositionally biased region" description="Low complexity" evidence="1">
    <location>
        <begin position="21"/>
        <end position="58"/>
    </location>
</feature>
<evidence type="ECO:0008006" key="5">
    <source>
        <dbReference type="Google" id="ProtNLM"/>
    </source>
</evidence>
<reference evidence="3 4" key="1">
    <citation type="submission" date="2022-10" db="EMBL/GenBank/DDBJ databases">
        <title>The complete genomes of actinobacterial strains from the NBC collection.</title>
        <authorList>
            <person name="Joergensen T.S."/>
            <person name="Alvarez Arevalo M."/>
            <person name="Sterndorff E.B."/>
            <person name="Faurdal D."/>
            <person name="Vuksanovic O."/>
            <person name="Mourched A.-S."/>
            <person name="Charusanti P."/>
            <person name="Shaw S."/>
            <person name="Blin K."/>
            <person name="Weber T."/>
        </authorList>
    </citation>
    <scope>NUCLEOTIDE SEQUENCE [LARGE SCALE GENOMIC DNA]</scope>
    <source>
        <strain evidence="3 4">NBC_00185</strain>
    </source>
</reference>
<feature type="region of interest" description="Disordered" evidence="1">
    <location>
        <begin position="1"/>
        <end position="130"/>
    </location>
</feature>
<dbReference type="Proteomes" id="UP001622496">
    <property type="component" value="Chromosome"/>
</dbReference>
<evidence type="ECO:0000256" key="1">
    <source>
        <dbReference type="SAM" id="MobiDB-lite"/>
    </source>
</evidence>
<accession>A0ABZ1K5Y7</accession>
<gene>
    <name evidence="3" type="ORF">OG560_16790</name>
</gene>
<keyword evidence="2" id="KW-0472">Membrane</keyword>
<organism evidence="3 4">
    <name type="scientific">[Kitasatospora] papulosa</name>
    <dbReference type="NCBI Taxonomy" id="1464011"/>
    <lineage>
        <taxon>Bacteria</taxon>
        <taxon>Bacillati</taxon>
        <taxon>Actinomycetota</taxon>
        <taxon>Actinomycetes</taxon>
        <taxon>Kitasatosporales</taxon>
        <taxon>Streptomycetaceae</taxon>
        <taxon>Streptomyces</taxon>
    </lineage>
</organism>
<feature type="compositionally biased region" description="Acidic residues" evidence="1">
    <location>
        <begin position="84"/>
        <end position="94"/>
    </location>
</feature>
<keyword evidence="4" id="KW-1185">Reference proteome</keyword>
<feature type="transmembrane region" description="Helical" evidence="2">
    <location>
        <begin position="131"/>
        <end position="149"/>
    </location>
</feature>
<dbReference type="EMBL" id="CP108135">
    <property type="protein sequence ID" value="WTP66983.1"/>
    <property type="molecule type" value="Genomic_DNA"/>
</dbReference>
<dbReference type="RefSeq" id="WP_234318815.1">
    <property type="nucleotide sequence ID" value="NZ_CP108135.1"/>
</dbReference>
<keyword evidence="2" id="KW-1133">Transmembrane helix</keyword>
<feature type="compositionally biased region" description="Polar residues" evidence="1">
    <location>
        <begin position="116"/>
        <end position="126"/>
    </location>
</feature>
<sequence length="155" mass="15387">MTAIGVALGPTAWAGEGGGSSSSTPAALLAPAARSGSPATGAPHSPAASSSATEPPLAGRSAGEGRARPGRSLSPLEEANSDAAADEMPPDPDPVEVPAFTPPPEAFPEPGRTARQRQAQDGSTTRQVRDVSLGSGIALVGLGLAFLGLRMRRAD</sequence>
<evidence type="ECO:0000313" key="4">
    <source>
        <dbReference type="Proteomes" id="UP001622496"/>
    </source>
</evidence>
<keyword evidence="2" id="KW-0812">Transmembrane</keyword>
<proteinExistence type="predicted"/>
<evidence type="ECO:0000256" key="2">
    <source>
        <dbReference type="SAM" id="Phobius"/>
    </source>
</evidence>
<name>A0ABZ1K5Y7_9ACTN</name>
<protein>
    <recommendedName>
        <fullName evidence="5">MYXO-CTERM domain-containing protein</fullName>
    </recommendedName>
</protein>
<evidence type="ECO:0000313" key="3">
    <source>
        <dbReference type="EMBL" id="WTP66983.1"/>
    </source>
</evidence>